<gene>
    <name evidence="2" type="ORF">HMPREF0373_01040</name>
</gene>
<accession>U2Q0Q1</accession>
<protein>
    <submittedName>
        <fullName evidence="2">TIGR00366 family protein</fullName>
    </submittedName>
</protein>
<keyword evidence="1" id="KW-0472">Membrane</keyword>
<feature type="transmembrane region" description="Helical" evidence="1">
    <location>
        <begin position="147"/>
        <end position="165"/>
    </location>
</feature>
<keyword evidence="1" id="KW-0812">Transmembrane</keyword>
<evidence type="ECO:0000256" key="1">
    <source>
        <dbReference type="SAM" id="Phobius"/>
    </source>
</evidence>
<dbReference type="PATRIC" id="fig|1256908.3.peg.953"/>
<dbReference type="AlphaFoldDB" id="U2Q0Q1"/>
<feature type="transmembrane region" description="Helical" evidence="1">
    <location>
        <begin position="199"/>
        <end position="218"/>
    </location>
</feature>
<dbReference type="PANTHER" id="PTHR41983:SF2">
    <property type="entry name" value="SHORT-CHAIN FATTY ACID TRANSPORTER-RELATED"/>
    <property type="match status" value="1"/>
</dbReference>
<evidence type="ECO:0000313" key="3">
    <source>
        <dbReference type="Proteomes" id="UP000016608"/>
    </source>
</evidence>
<reference evidence="2 3" key="1">
    <citation type="submission" date="2013-06" db="EMBL/GenBank/DDBJ databases">
        <authorList>
            <person name="Weinstock G."/>
            <person name="Sodergren E."/>
            <person name="Lobos E.A."/>
            <person name="Fulton L."/>
            <person name="Fulton R."/>
            <person name="Courtney L."/>
            <person name="Fronick C."/>
            <person name="O'Laughlin M."/>
            <person name="Godfrey J."/>
            <person name="Wilson R.M."/>
            <person name="Miner T."/>
            <person name="Farmer C."/>
            <person name="Delehaunty K."/>
            <person name="Cordes M."/>
            <person name="Minx P."/>
            <person name="Tomlinson C."/>
            <person name="Chen J."/>
            <person name="Wollam A."/>
            <person name="Pepin K.H."/>
            <person name="Bhonagiri V."/>
            <person name="Zhang X."/>
            <person name="Warren W."/>
            <person name="Mitreva M."/>
            <person name="Mardis E.R."/>
            <person name="Wilson R.K."/>
        </authorList>
    </citation>
    <scope>NUCLEOTIDE SEQUENCE [LARGE SCALE GENOMIC DNA]</scope>
    <source>
        <strain evidence="2 3">ATCC 29099</strain>
    </source>
</reference>
<feature type="transmembrane region" description="Helical" evidence="1">
    <location>
        <begin position="444"/>
        <end position="470"/>
    </location>
</feature>
<name>U2Q0Q1_EUBRA</name>
<feature type="transmembrane region" description="Helical" evidence="1">
    <location>
        <begin position="287"/>
        <end position="306"/>
    </location>
</feature>
<proteinExistence type="predicted"/>
<dbReference type="InterPro" id="IPR006160">
    <property type="entry name" value="SCFA_transpt_AtoE"/>
</dbReference>
<keyword evidence="3" id="KW-1185">Reference proteome</keyword>
<dbReference type="GO" id="GO:0005886">
    <property type="term" value="C:plasma membrane"/>
    <property type="evidence" value="ECO:0007669"/>
    <property type="project" value="TreeGrafter"/>
</dbReference>
<dbReference type="eggNOG" id="COG2031">
    <property type="taxonomic scope" value="Bacteria"/>
</dbReference>
<dbReference type="Proteomes" id="UP000016608">
    <property type="component" value="Unassembled WGS sequence"/>
</dbReference>
<feature type="transmembrane region" description="Helical" evidence="1">
    <location>
        <begin position="31"/>
        <end position="52"/>
    </location>
</feature>
<feature type="transmembrane region" description="Helical" evidence="1">
    <location>
        <begin position="263"/>
        <end position="281"/>
    </location>
</feature>
<feature type="transmembrane region" description="Helical" evidence="1">
    <location>
        <begin position="106"/>
        <end position="135"/>
    </location>
</feature>
<dbReference type="EMBL" id="AWVJ01000067">
    <property type="protein sequence ID" value="ERK49554.1"/>
    <property type="molecule type" value="Genomic_DNA"/>
</dbReference>
<dbReference type="Pfam" id="PF02667">
    <property type="entry name" value="SCFA_trans"/>
    <property type="match status" value="1"/>
</dbReference>
<dbReference type="HOGENOM" id="CLU_037744_0_0_9"/>
<evidence type="ECO:0000313" key="2">
    <source>
        <dbReference type="EMBL" id="ERK49554.1"/>
    </source>
</evidence>
<organism evidence="2 3">
    <name type="scientific">Eubacterium ramulus ATCC 29099</name>
    <dbReference type="NCBI Taxonomy" id="1256908"/>
    <lineage>
        <taxon>Bacteria</taxon>
        <taxon>Bacillati</taxon>
        <taxon>Bacillota</taxon>
        <taxon>Clostridia</taxon>
        <taxon>Eubacteriales</taxon>
        <taxon>Eubacteriaceae</taxon>
        <taxon>Eubacterium</taxon>
    </lineage>
</organism>
<keyword evidence="1" id="KW-1133">Transmembrane helix</keyword>
<sequence length="471" mass="49553">MWLGELKGVGKMFKKFTNGCVKLVQRFLPDAFVFCIILTIVVFIAAMPVAGMNPIEVANAWGSGVWGLLAFSMQMALVLVLGSALANAPAIKKLIVKLAGVPKKPVGAVAFVTVISAICCFINWGFGLIIGALLAKEVAKKIKGLDYRLIIAAAYSGFVIWHAGISGSIPLGMTALNADGVVDNTAGAVTEIVPTSQTIFSAWNLIMVLAVVVVVAFVNAKMHPDPKDVVSIDPKLLEDAPDNTEVKARKDQTPAEKLENSMVLSYIVVVIGAIYLIYYFVNAGSILNALSLNIVNLIFLILGIAFHKTPISYVRAITESAESAGGIILQFPFYAGIQGMMVTVGSNGVSLASAISTAFVNISTPRTFPVLCYLAAGIVNFFVPSGGGQWAVQGPIMMPAGLELGVTPAVTAMGIAWGDAWTNMLQPFWALPALGIAGLGARDIMGYCAIVLIASGIVTALGFLFLVPLLA</sequence>
<dbReference type="PANTHER" id="PTHR41983">
    <property type="entry name" value="SHORT-CHAIN FATTY ACID TRANSPORTER-RELATED"/>
    <property type="match status" value="1"/>
</dbReference>
<feature type="transmembrane region" description="Helical" evidence="1">
    <location>
        <begin position="64"/>
        <end position="86"/>
    </location>
</feature>
<comment type="caution">
    <text evidence="2">The sequence shown here is derived from an EMBL/GenBank/DDBJ whole genome shotgun (WGS) entry which is preliminary data.</text>
</comment>